<sequence length="152" mass="16834">MNFQTAIKTGFSQYVTFSGRARRSEYWYWVLFNVLVGVVASILDAVLDTSTSRGVGLFSTITSLALLLPSLAIFWRRMHDIGKPGLWFLAYFIPIANIVFAIVFIVWFCQDSQPGPNQYGPNPKGLDAGHGQFPGQPPQFGGPNQYGQPGRS</sequence>
<dbReference type="EMBL" id="JBGFTU010000002">
    <property type="protein sequence ID" value="MEZ0163532.1"/>
    <property type="molecule type" value="Genomic_DNA"/>
</dbReference>
<evidence type="ECO:0000313" key="3">
    <source>
        <dbReference type="EMBL" id="MEZ0163532.1"/>
    </source>
</evidence>
<comment type="caution">
    <text evidence="3">The sequence shown here is derived from an EMBL/GenBank/DDBJ whole genome shotgun (WGS) entry which is preliminary data.</text>
</comment>
<dbReference type="PANTHER" id="PTHR34980:SF2">
    <property type="entry name" value="INNER MEMBRANE PROTEIN YHAH-RELATED"/>
    <property type="match status" value="1"/>
</dbReference>
<dbReference type="Pfam" id="PF05656">
    <property type="entry name" value="DUF805"/>
    <property type="match status" value="1"/>
</dbReference>
<dbReference type="Proteomes" id="UP001565927">
    <property type="component" value="Unassembled WGS sequence"/>
</dbReference>
<evidence type="ECO:0000256" key="1">
    <source>
        <dbReference type="SAM" id="MobiDB-lite"/>
    </source>
</evidence>
<feature type="transmembrane region" description="Helical" evidence="2">
    <location>
        <begin position="86"/>
        <end position="108"/>
    </location>
</feature>
<reference evidence="3 4" key="1">
    <citation type="submission" date="2024-07" db="EMBL/GenBank/DDBJ databases">
        <authorList>
            <person name="Thanompreechachai J."/>
            <person name="Duangmal K."/>
        </authorList>
    </citation>
    <scope>NUCLEOTIDE SEQUENCE [LARGE SCALE GENOMIC DNA]</scope>
    <source>
        <strain evidence="3 4">LSe6-4</strain>
    </source>
</reference>
<organism evidence="3 4">
    <name type="scientific">Kineococcus halophytocola</name>
    <dbReference type="NCBI Taxonomy" id="3234027"/>
    <lineage>
        <taxon>Bacteria</taxon>
        <taxon>Bacillati</taxon>
        <taxon>Actinomycetota</taxon>
        <taxon>Actinomycetes</taxon>
        <taxon>Kineosporiales</taxon>
        <taxon>Kineosporiaceae</taxon>
        <taxon>Kineococcus</taxon>
    </lineage>
</organism>
<feature type="compositionally biased region" description="Low complexity" evidence="1">
    <location>
        <begin position="129"/>
        <end position="152"/>
    </location>
</feature>
<feature type="region of interest" description="Disordered" evidence="1">
    <location>
        <begin position="118"/>
        <end position="152"/>
    </location>
</feature>
<dbReference type="PANTHER" id="PTHR34980">
    <property type="entry name" value="INNER MEMBRANE PROTEIN-RELATED-RELATED"/>
    <property type="match status" value="1"/>
</dbReference>
<dbReference type="RefSeq" id="WP_370439789.1">
    <property type="nucleotide sequence ID" value="NZ_JBGFTU010000002.1"/>
</dbReference>
<gene>
    <name evidence="3" type="ORF">AB2L27_01985</name>
</gene>
<keyword evidence="2" id="KW-1133">Transmembrane helix</keyword>
<evidence type="ECO:0000256" key="2">
    <source>
        <dbReference type="SAM" id="Phobius"/>
    </source>
</evidence>
<keyword evidence="2" id="KW-0472">Membrane</keyword>
<feature type="transmembrane region" description="Helical" evidence="2">
    <location>
        <begin position="55"/>
        <end position="74"/>
    </location>
</feature>
<feature type="transmembrane region" description="Helical" evidence="2">
    <location>
        <begin position="26"/>
        <end position="43"/>
    </location>
</feature>
<keyword evidence="2" id="KW-0812">Transmembrane</keyword>
<proteinExistence type="predicted"/>
<keyword evidence="4" id="KW-1185">Reference proteome</keyword>
<evidence type="ECO:0000313" key="4">
    <source>
        <dbReference type="Proteomes" id="UP001565927"/>
    </source>
</evidence>
<protein>
    <submittedName>
        <fullName evidence="3">DUF805 domain-containing protein</fullName>
    </submittedName>
</protein>
<name>A0ABV4GW50_9ACTN</name>
<accession>A0ABV4GW50</accession>
<dbReference type="InterPro" id="IPR008523">
    <property type="entry name" value="DUF805"/>
</dbReference>